<evidence type="ECO:0000313" key="3">
    <source>
        <dbReference type="Proteomes" id="UP000533724"/>
    </source>
</evidence>
<sequence>MLPIGSTLFPYLNSKQSQTRQQNDKREKQQAPEIADYPL</sequence>
<feature type="region of interest" description="Disordered" evidence="1">
    <location>
        <begin position="1"/>
        <end position="39"/>
    </location>
</feature>
<dbReference type="AlphaFoldDB" id="A0A7W6UJQ8"/>
<dbReference type="EMBL" id="JACIHI010000003">
    <property type="protein sequence ID" value="MBB4438347.1"/>
    <property type="molecule type" value="Genomic_DNA"/>
</dbReference>
<name>A0A7W6UJQ8_9HYPH</name>
<accession>A0A7W6UJQ8</accession>
<comment type="caution">
    <text evidence="2">The sequence shown here is derived from an EMBL/GenBank/DDBJ whole genome shotgun (WGS) entry which is preliminary data.</text>
</comment>
<organism evidence="2 3">
    <name type="scientific">Rhizobium esperanzae</name>
    <dbReference type="NCBI Taxonomy" id="1967781"/>
    <lineage>
        <taxon>Bacteria</taxon>
        <taxon>Pseudomonadati</taxon>
        <taxon>Pseudomonadota</taxon>
        <taxon>Alphaproteobacteria</taxon>
        <taxon>Hyphomicrobiales</taxon>
        <taxon>Rhizobiaceae</taxon>
        <taxon>Rhizobium/Agrobacterium group</taxon>
        <taxon>Rhizobium</taxon>
    </lineage>
</organism>
<proteinExistence type="predicted"/>
<protein>
    <submittedName>
        <fullName evidence="2">Uncharacterized protein</fullName>
    </submittedName>
</protein>
<dbReference type="Proteomes" id="UP000533724">
    <property type="component" value="Unassembled WGS sequence"/>
</dbReference>
<evidence type="ECO:0000313" key="2">
    <source>
        <dbReference type="EMBL" id="MBB4438347.1"/>
    </source>
</evidence>
<evidence type="ECO:0000256" key="1">
    <source>
        <dbReference type="SAM" id="MobiDB-lite"/>
    </source>
</evidence>
<reference evidence="2 3" key="1">
    <citation type="submission" date="2020-08" db="EMBL/GenBank/DDBJ databases">
        <title>Genomic Encyclopedia of Type Strains, Phase IV (KMG-V): Genome sequencing to study the core and pangenomes of soil and plant-associated prokaryotes.</title>
        <authorList>
            <person name="Whitman W."/>
        </authorList>
    </citation>
    <scope>NUCLEOTIDE SEQUENCE [LARGE SCALE GENOMIC DNA]</scope>
    <source>
        <strain evidence="2 3">SEMIA 414</strain>
    </source>
</reference>
<gene>
    <name evidence="2" type="ORF">GGE15_001598</name>
</gene>